<dbReference type="InterPro" id="IPR046331">
    <property type="entry name" value="GPAM1-like"/>
</dbReference>
<protein>
    <recommendedName>
        <fullName evidence="1">GPALPP motifs-containing protein 1</fullName>
    </recommendedName>
</protein>
<name>A0A8C4N314_EPTBU</name>
<dbReference type="AlphaFoldDB" id="A0A8C4N314"/>
<evidence type="ECO:0000256" key="3">
    <source>
        <dbReference type="SAM" id="SignalP"/>
    </source>
</evidence>
<sequence length="319" mass="36090">MTFNLFHLLSATRGILFFTAMLSGKTSPMINQCNHLVGKMIPVLMQAKFCTVCTSNHSTARFLRCDAKPTCCLSVCRCRDGDTFGPALPPGFKFPHQEDESKDVERLCLQGENENEDDCDEIIGPMPATVPCPANIGQEVEERARRMKEKLQGGGTTASSREAWMIELPPERTGFSMGARTFRRRAAEEVGDRSVWTDTPWTLHIKLRSAEHGTKNANRSTHEDVKEERKRPSEEELKNAAMISHYNATHRSTSLMELHSRAAKRRAVDDLGTTPTRRPFDRDHDLTQPRSTAKDRRELLKKSMQLDSRFSHSHGSMFL</sequence>
<dbReference type="GeneTree" id="ENSGT00960000188499"/>
<dbReference type="Proteomes" id="UP000694388">
    <property type="component" value="Unplaced"/>
</dbReference>
<feature type="signal peptide" evidence="3">
    <location>
        <begin position="1"/>
        <end position="17"/>
    </location>
</feature>
<organism evidence="5 6">
    <name type="scientific">Eptatretus burgeri</name>
    <name type="common">Inshore hagfish</name>
    <dbReference type="NCBI Taxonomy" id="7764"/>
    <lineage>
        <taxon>Eukaryota</taxon>
        <taxon>Metazoa</taxon>
        <taxon>Chordata</taxon>
        <taxon>Craniata</taxon>
        <taxon>Vertebrata</taxon>
        <taxon>Cyclostomata</taxon>
        <taxon>Myxini</taxon>
        <taxon>Myxiniformes</taxon>
        <taxon>Myxinidae</taxon>
        <taxon>Eptatretinae</taxon>
        <taxon>Eptatretus</taxon>
    </lineage>
</organism>
<keyword evidence="3" id="KW-0732">Signal</keyword>
<feature type="compositionally biased region" description="Basic and acidic residues" evidence="2">
    <location>
        <begin position="278"/>
        <end position="297"/>
    </location>
</feature>
<evidence type="ECO:0000313" key="6">
    <source>
        <dbReference type="Proteomes" id="UP000694388"/>
    </source>
</evidence>
<evidence type="ECO:0000313" key="5">
    <source>
        <dbReference type="Ensembl" id="ENSEBUP00000000927.1"/>
    </source>
</evidence>
<dbReference type="Pfam" id="PF12572">
    <property type="entry name" value="DUF3752"/>
    <property type="match status" value="1"/>
</dbReference>
<evidence type="ECO:0000256" key="1">
    <source>
        <dbReference type="ARBA" id="ARBA00023489"/>
    </source>
</evidence>
<keyword evidence="6" id="KW-1185">Reference proteome</keyword>
<accession>A0A8C4N314</accession>
<dbReference type="InterPro" id="IPR022226">
    <property type="entry name" value="DUF3752"/>
</dbReference>
<reference evidence="5" key="2">
    <citation type="submission" date="2025-09" db="UniProtKB">
        <authorList>
            <consortium name="Ensembl"/>
        </authorList>
    </citation>
    <scope>IDENTIFICATION</scope>
</reference>
<proteinExistence type="predicted"/>
<feature type="region of interest" description="Disordered" evidence="2">
    <location>
        <begin position="262"/>
        <end position="297"/>
    </location>
</feature>
<reference evidence="5" key="1">
    <citation type="submission" date="2025-08" db="UniProtKB">
        <authorList>
            <consortium name="Ensembl"/>
        </authorList>
    </citation>
    <scope>IDENTIFICATION</scope>
</reference>
<dbReference type="PANTHER" id="PTHR46370">
    <property type="entry name" value="GPALPP MOTIFS-CONTAINING PROTEIN 1"/>
    <property type="match status" value="1"/>
</dbReference>
<dbReference type="PANTHER" id="PTHR46370:SF1">
    <property type="entry name" value="GPALPP MOTIFS-CONTAINING PROTEIN 1"/>
    <property type="match status" value="1"/>
</dbReference>
<evidence type="ECO:0000256" key="2">
    <source>
        <dbReference type="SAM" id="MobiDB-lite"/>
    </source>
</evidence>
<feature type="region of interest" description="Disordered" evidence="2">
    <location>
        <begin position="209"/>
        <end position="236"/>
    </location>
</feature>
<dbReference type="Ensembl" id="ENSEBUT00000001239.1">
    <property type="protein sequence ID" value="ENSEBUP00000000927.1"/>
    <property type="gene ID" value="ENSEBUG00000000890.1"/>
</dbReference>
<evidence type="ECO:0000259" key="4">
    <source>
        <dbReference type="Pfam" id="PF12572"/>
    </source>
</evidence>
<feature type="chain" id="PRO_5034745436" description="GPALPP motifs-containing protein 1" evidence="3">
    <location>
        <begin position="18"/>
        <end position="319"/>
    </location>
</feature>
<dbReference type="OMA" id="SHYNATH"/>
<feature type="domain" description="DUF3752" evidence="4">
    <location>
        <begin position="170"/>
        <end position="311"/>
    </location>
</feature>